<feature type="transmembrane region" description="Helical" evidence="2">
    <location>
        <begin position="179"/>
        <end position="202"/>
    </location>
</feature>
<gene>
    <name evidence="3" type="ORF">LX16_3546</name>
</gene>
<evidence type="ECO:0000313" key="3">
    <source>
        <dbReference type="EMBL" id="TWJ12782.1"/>
    </source>
</evidence>
<evidence type="ECO:0000256" key="2">
    <source>
        <dbReference type="SAM" id="Phobius"/>
    </source>
</evidence>
<protein>
    <submittedName>
        <fullName evidence="3">Uncharacterized protein</fullName>
    </submittedName>
</protein>
<keyword evidence="2" id="KW-1133">Transmembrane helix</keyword>
<organism evidence="3 4">
    <name type="scientific">Stackebrandtia albiflava</name>
    <dbReference type="NCBI Taxonomy" id="406432"/>
    <lineage>
        <taxon>Bacteria</taxon>
        <taxon>Bacillati</taxon>
        <taxon>Actinomycetota</taxon>
        <taxon>Actinomycetes</taxon>
        <taxon>Glycomycetales</taxon>
        <taxon>Glycomycetaceae</taxon>
        <taxon>Stackebrandtia</taxon>
    </lineage>
</organism>
<evidence type="ECO:0000313" key="4">
    <source>
        <dbReference type="Proteomes" id="UP000321617"/>
    </source>
</evidence>
<keyword evidence="2" id="KW-0812">Transmembrane</keyword>
<proteinExistence type="predicted"/>
<accession>A0A562V4M6</accession>
<dbReference type="OrthoDB" id="5186678at2"/>
<dbReference type="Proteomes" id="UP000321617">
    <property type="component" value="Unassembled WGS sequence"/>
</dbReference>
<sequence>MSTEPPVPATDAHGSPPTTGTVPGTALAVIPRPGLPARREQGGPAARSPQMAAYQAACRAYADAVTAAHLARTDAEDRYRREVESVRQTASRAVAARESAVRAAEEARALVAEADEAAHDVWRRLAMYTGRRSPGITPPPDDAAECEDAARVRALLTRSRRAIALAQRGELPFPPPRHALPVAIVVGIACGLAALWGAGLLLGAASGGSSAQAAIQAAALVVLFLGAFAAIPVVTGWLAVRHRMGVRPAHIAACVLGSVAAICGLAPVVLL</sequence>
<comment type="caution">
    <text evidence="3">The sequence shown here is derived from an EMBL/GenBank/DDBJ whole genome shotgun (WGS) entry which is preliminary data.</text>
</comment>
<reference evidence="3 4" key="1">
    <citation type="journal article" date="2013" name="Stand. Genomic Sci.">
        <title>Genomic Encyclopedia of Type Strains, Phase I: The one thousand microbial genomes (KMG-I) project.</title>
        <authorList>
            <person name="Kyrpides N.C."/>
            <person name="Woyke T."/>
            <person name="Eisen J.A."/>
            <person name="Garrity G."/>
            <person name="Lilburn T.G."/>
            <person name="Beck B.J."/>
            <person name="Whitman W.B."/>
            <person name="Hugenholtz P."/>
            <person name="Klenk H.P."/>
        </authorList>
    </citation>
    <scope>NUCLEOTIDE SEQUENCE [LARGE SCALE GENOMIC DNA]</scope>
    <source>
        <strain evidence="3 4">DSM 45044</strain>
    </source>
</reference>
<dbReference type="EMBL" id="VLLL01000006">
    <property type="protein sequence ID" value="TWJ12782.1"/>
    <property type="molecule type" value="Genomic_DNA"/>
</dbReference>
<evidence type="ECO:0000256" key="1">
    <source>
        <dbReference type="SAM" id="MobiDB-lite"/>
    </source>
</evidence>
<dbReference type="RefSeq" id="WP_147140156.1">
    <property type="nucleotide sequence ID" value="NZ_BAABIJ010000002.1"/>
</dbReference>
<name>A0A562V4M6_9ACTN</name>
<keyword evidence="2" id="KW-0472">Membrane</keyword>
<keyword evidence="4" id="KW-1185">Reference proteome</keyword>
<dbReference type="AlphaFoldDB" id="A0A562V4M6"/>
<feature type="compositionally biased region" description="Low complexity" evidence="1">
    <location>
        <begin position="14"/>
        <end position="25"/>
    </location>
</feature>
<feature type="region of interest" description="Disordered" evidence="1">
    <location>
        <begin position="1"/>
        <end position="47"/>
    </location>
</feature>
<feature type="transmembrane region" description="Helical" evidence="2">
    <location>
        <begin position="251"/>
        <end position="270"/>
    </location>
</feature>
<feature type="transmembrane region" description="Helical" evidence="2">
    <location>
        <begin position="214"/>
        <end position="239"/>
    </location>
</feature>